<dbReference type="AlphaFoldDB" id="A0A2P5CIL5"/>
<evidence type="ECO:0000313" key="3">
    <source>
        <dbReference type="Proteomes" id="UP000237105"/>
    </source>
</evidence>
<name>A0A2P5CIL5_PARAD</name>
<feature type="region of interest" description="Disordered" evidence="1">
    <location>
        <begin position="46"/>
        <end position="89"/>
    </location>
</feature>
<comment type="caution">
    <text evidence="2">The sequence shown here is derived from an EMBL/GenBank/DDBJ whole genome shotgun (WGS) entry which is preliminary data.</text>
</comment>
<reference evidence="3" key="1">
    <citation type="submission" date="2016-06" db="EMBL/GenBank/DDBJ databases">
        <title>Parallel loss of symbiosis genes in relatives of nitrogen-fixing non-legume Parasponia.</title>
        <authorList>
            <person name="Van Velzen R."/>
            <person name="Holmer R."/>
            <person name="Bu F."/>
            <person name="Rutten L."/>
            <person name="Van Zeijl A."/>
            <person name="Liu W."/>
            <person name="Santuari L."/>
            <person name="Cao Q."/>
            <person name="Sharma T."/>
            <person name="Shen D."/>
            <person name="Roswanjaya Y."/>
            <person name="Wardhani T."/>
            <person name="Kalhor M.S."/>
            <person name="Jansen J."/>
            <person name="Van den Hoogen J."/>
            <person name="Gungor B."/>
            <person name="Hartog M."/>
            <person name="Hontelez J."/>
            <person name="Verver J."/>
            <person name="Yang W.-C."/>
            <person name="Schijlen E."/>
            <person name="Repin R."/>
            <person name="Schilthuizen M."/>
            <person name="Schranz E."/>
            <person name="Heidstra R."/>
            <person name="Miyata K."/>
            <person name="Fedorova E."/>
            <person name="Kohlen W."/>
            <person name="Bisseling T."/>
            <person name="Smit S."/>
            <person name="Geurts R."/>
        </authorList>
    </citation>
    <scope>NUCLEOTIDE SEQUENCE [LARGE SCALE GENOMIC DNA]</scope>
    <source>
        <strain evidence="3">cv. WU1-14</strain>
    </source>
</reference>
<accession>A0A2P5CIL5</accession>
<organism evidence="2 3">
    <name type="scientific">Parasponia andersonii</name>
    <name type="common">Sponia andersonii</name>
    <dbReference type="NCBI Taxonomy" id="3476"/>
    <lineage>
        <taxon>Eukaryota</taxon>
        <taxon>Viridiplantae</taxon>
        <taxon>Streptophyta</taxon>
        <taxon>Embryophyta</taxon>
        <taxon>Tracheophyta</taxon>
        <taxon>Spermatophyta</taxon>
        <taxon>Magnoliopsida</taxon>
        <taxon>eudicotyledons</taxon>
        <taxon>Gunneridae</taxon>
        <taxon>Pentapetalae</taxon>
        <taxon>rosids</taxon>
        <taxon>fabids</taxon>
        <taxon>Rosales</taxon>
        <taxon>Cannabaceae</taxon>
        <taxon>Parasponia</taxon>
    </lineage>
</organism>
<gene>
    <name evidence="2" type="ORF">PanWU01x14_149540</name>
</gene>
<dbReference type="Proteomes" id="UP000237105">
    <property type="component" value="Unassembled WGS sequence"/>
</dbReference>
<evidence type="ECO:0000313" key="2">
    <source>
        <dbReference type="EMBL" id="PON60825.1"/>
    </source>
</evidence>
<protein>
    <submittedName>
        <fullName evidence="2">Uncharacterized protein</fullName>
    </submittedName>
</protein>
<dbReference type="EMBL" id="JXTB01000126">
    <property type="protein sequence ID" value="PON60825.1"/>
    <property type="molecule type" value="Genomic_DNA"/>
</dbReference>
<keyword evidence="3" id="KW-1185">Reference proteome</keyword>
<sequence>MGKGRWVFGSLSLRLNFKGWGLRIYRIWSNIDGICSYYYKEVRTPAAGSKGAPKNPGELKVDTSSMREENPSNFVKNSSSMEDGWAGCS</sequence>
<proteinExistence type="predicted"/>
<dbReference type="OrthoDB" id="498125at2759"/>
<evidence type="ECO:0000256" key="1">
    <source>
        <dbReference type="SAM" id="MobiDB-lite"/>
    </source>
</evidence>
<feature type="compositionally biased region" description="Polar residues" evidence="1">
    <location>
        <begin position="71"/>
        <end position="81"/>
    </location>
</feature>
<feature type="compositionally biased region" description="Basic and acidic residues" evidence="1">
    <location>
        <begin position="57"/>
        <end position="70"/>
    </location>
</feature>